<keyword evidence="3" id="KW-1185">Reference proteome</keyword>
<dbReference type="PANTHER" id="PTHR42695">
    <property type="entry name" value="GLUTAMINE AMIDOTRANSFERASE YLR126C-RELATED"/>
    <property type="match status" value="1"/>
</dbReference>
<dbReference type="Proteomes" id="UP000826651">
    <property type="component" value="Unassembled WGS sequence"/>
</dbReference>
<feature type="domain" description="Glutamine amidotransferase" evidence="1">
    <location>
        <begin position="57"/>
        <end position="202"/>
    </location>
</feature>
<gene>
    <name evidence="2" type="ORF">KCQ71_23705</name>
</gene>
<protein>
    <submittedName>
        <fullName evidence="2">Type 1 glutamine amidotransferase</fullName>
    </submittedName>
</protein>
<dbReference type="InterPro" id="IPR044992">
    <property type="entry name" value="ChyE-like"/>
</dbReference>
<dbReference type="PROSITE" id="PS51273">
    <property type="entry name" value="GATASE_TYPE_1"/>
    <property type="match status" value="1"/>
</dbReference>
<evidence type="ECO:0000313" key="2">
    <source>
        <dbReference type="EMBL" id="MBZ2199171.1"/>
    </source>
</evidence>
<evidence type="ECO:0000259" key="1">
    <source>
        <dbReference type="Pfam" id="PF00117"/>
    </source>
</evidence>
<dbReference type="CDD" id="cd01741">
    <property type="entry name" value="GATase1_1"/>
    <property type="match status" value="1"/>
</dbReference>
<dbReference type="PANTHER" id="PTHR42695:SF5">
    <property type="entry name" value="GLUTAMINE AMIDOTRANSFERASE YLR126C-RELATED"/>
    <property type="match status" value="1"/>
</dbReference>
<dbReference type="InterPro" id="IPR029062">
    <property type="entry name" value="Class_I_gatase-like"/>
</dbReference>
<dbReference type="SUPFAM" id="SSF52317">
    <property type="entry name" value="Class I glutamine amidotransferase-like"/>
    <property type="match status" value="1"/>
</dbReference>
<organism evidence="2 3">
    <name type="scientific">Occultella gossypii</name>
    <dbReference type="NCBI Taxonomy" id="2800820"/>
    <lineage>
        <taxon>Bacteria</taxon>
        <taxon>Bacillati</taxon>
        <taxon>Actinomycetota</taxon>
        <taxon>Actinomycetes</taxon>
        <taxon>Micrococcales</taxon>
        <taxon>Ruaniaceae</taxon>
        <taxon>Occultella</taxon>
    </lineage>
</organism>
<dbReference type="EMBL" id="JAGSHT010000023">
    <property type="protein sequence ID" value="MBZ2199171.1"/>
    <property type="molecule type" value="Genomic_DNA"/>
</dbReference>
<evidence type="ECO:0000313" key="3">
    <source>
        <dbReference type="Proteomes" id="UP000826651"/>
    </source>
</evidence>
<reference evidence="2 3" key="1">
    <citation type="submission" date="2021-04" db="EMBL/GenBank/DDBJ databases">
        <title>Ruania sp. nov., isolated from sandy soil of mangrove forest.</title>
        <authorList>
            <person name="Ge X."/>
            <person name="Huang R."/>
            <person name="Liu W."/>
        </authorList>
    </citation>
    <scope>NUCLEOTIDE SEQUENCE [LARGE SCALE GENOMIC DNA]</scope>
    <source>
        <strain evidence="2 3">N2-46</strain>
    </source>
</reference>
<keyword evidence="2" id="KW-0315">Glutamine amidotransferase</keyword>
<dbReference type="InterPro" id="IPR017926">
    <property type="entry name" value="GATASE"/>
</dbReference>
<name>A0ABS7SFP1_9MICO</name>
<sequence>MTEQFAPHSAEHDAREGAPVLTVIQHEDAVPLDRLEPWLADVAVRIIRPDRGDALPSAAELDGLIVLGGTNNAYDTEAAPWLAAEGDLMLAAIEREVPVLGICLGAQVLAVAGGGQVSVDAPIGPERGVIALRLRPDAAEDPVLRGVVTALGRTVSAPSMHADAITTLPEGAVWLASSNQYPFQAFRLGSALGVQFHPEAGPDLMLRWAATHQDVDATALTADLTAAEDALASLTREIGEGFVAQVLAVHDRVA</sequence>
<dbReference type="RefSeq" id="WP_223411180.1">
    <property type="nucleotide sequence ID" value="NZ_JAGSHT010000023.1"/>
</dbReference>
<comment type="caution">
    <text evidence="2">The sequence shown here is derived from an EMBL/GenBank/DDBJ whole genome shotgun (WGS) entry which is preliminary data.</text>
</comment>
<dbReference type="Gene3D" id="3.40.50.880">
    <property type="match status" value="1"/>
</dbReference>
<proteinExistence type="predicted"/>
<accession>A0ABS7SFP1</accession>
<dbReference type="Pfam" id="PF00117">
    <property type="entry name" value="GATase"/>
    <property type="match status" value="1"/>
</dbReference>